<sequence length="55" mass="6538">MNFIITKDSKTYFIILVLSKTEKQAHYNLFSKSKEKRKKIPRLIVTIINLPQKET</sequence>
<protein>
    <submittedName>
        <fullName evidence="1">Uncharacterized protein</fullName>
    </submittedName>
</protein>
<dbReference type="EMBL" id="JH000202">
    <property type="protein sequence ID" value="EGV99776.1"/>
    <property type="molecule type" value="Genomic_DNA"/>
</dbReference>
<organism evidence="1 2">
    <name type="scientific">Cricetulus griseus</name>
    <name type="common">Chinese hamster</name>
    <name type="synonym">Cricetulus barabensis griseus</name>
    <dbReference type="NCBI Taxonomy" id="10029"/>
    <lineage>
        <taxon>Eukaryota</taxon>
        <taxon>Metazoa</taxon>
        <taxon>Chordata</taxon>
        <taxon>Craniata</taxon>
        <taxon>Vertebrata</taxon>
        <taxon>Euteleostomi</taxon>
        <taxon>Mammalia</taxon>
        <taxon>Eutheria</taxon>
        <taxon>Euarchontoglires</taxon>
        <taxon>Glires</taxon>
        <taxon>Rodentia</taxon>
        <taxon>Myomorpha</taxon>
        <taxon>Muroidea</taxon>
        <taxon>Cricetidae</taxon>
        <taxon>Cricetinae</taxon>
        <taxon>Cricetulus</taxon>
    </lineage>
</organism>
<dbReference type="InParanoid" id="G3H7V1"/>
<gene>
    <name evidence="1" type="ORF">I79_006444</name>
</gene>
<reference evidence="2" key="1">
    <citation type="journal article" date="2011" name="Nat. Biotechnol.">
        <title>The genomic sequence of the Chinese hamster ovary (CHO)-K1 cell line.</title>
        <authorList>
            <person name="Xu X."/>
            <person name="Nagarajan H."/>
            <person name="Lewis N.E."/>
            <person name="Pan S."/>
            <person name="Cai Z."/>
            <person name="Liu X."/>
            <person name="Chen W."/>
            <person name="Xie M."/>
            <person name="Wang W."/>
            <person name="Hammond S."/>
            <person name="Andersen M.R."/>
            <person name="Neff N."/>
            <person name="Passarelli B."/>
            <person name="Koh W."/>
            <person name="Fan H.C."/>
            <person name="Wang J."/>
            <person name="Gui Y."/>
            <person name="Lee K.H."/>
            <person name="Betenbaugh M.J."/>
            <person name="Quake S.R."/>
            <person name="Famili I."/>
            <person name="Palsson B.O."/>
            <person name="Wang J."/>
        </authorList>
    </citation>
    <scope>NUCLEOTIDE SEQUENCE [LARGE SCALE GENOMIC DNA]</scope>
    <source>
        <strain evidence="2">CHO K1 cell line</strain>
    </source>
</reference>
<evidence type="ECO:0000313" key="1">
    <source>
        <dbReference type="EMBL" id="EGV99776.1"/>
    </source>
</evidence>
<proteinExistence type="predicted"/>
<dbReference type="Proteomes" id="UP000001075">
    <property type="component" value="Unassembled WGS sequence"/>
</dbReference>
<dbReference type="AlphaFoldDB" id="G3H7V1"/>
<evidence type="ECO:0000313" key="2">
    <source>
        <dbReference type="Proteomes" id="UP000001075"/>
    </source>
</evidence>
<name>G3H7V1_CRIGR</name>
<accession>G3H7V1</accession>